<dbReference type="EC" id="1.1.1.100" evidence="3"/>
<dbReference type="GO" id="GO:0030497">
    <property type="term" value="P:fatty acid elongation"/>
    <property type="evidence" value="ECO:0007669"/>
    <property type="project" value="TreeGrafter"/>
</dbReference>
<evidence type="ECO:0000256" key="1">
    <source>
        <dbReference type="ARBA" id="ARBA00006484"/>
    </source>
</evidence>
<dbReference type="PROSITE" id="PS00061">
    <property type="entry name" value="ADH_SHORT"/>
    <property type="match status" value="1"/>
</dbReference>
<dbReference type="GO" id="GO:0004316">
    <property type="term" value="F:3-oxoacyl-[acyl-carrier-protein] reductase (NADPH) activity"/>
    <property type="evidence" value="ECO:0007669"/>
    <property type="project" value="UniProtKB-EC"/>
</dbReference>
<sequence length="288" mass="28935">MSARVALVTGCGKPDGAGQGIARRLAAAGYAVVVTDRVPGGVPNARQAAQTGTGTHDGLTTLTAELAGTGARAVAALGDIGHPDDAARMVGTAVEEFGRLDVLVNNAAAPQGADRADICETSLQVWQELLHTNLTGTFLMCREAVPVMRGQRYGRIVNISSMAGLSAAPRSAAYSASKAGVVGLTRALAMDVAGWGITVNAICPGLLATSRAVLDPTLDDEAAVAAVAARGRSIAVGRAGRPDDVAAAVAYLAAEDAGYVTAQTLVLDGGGLSPFPLPRPADNAGDTP</sequence>
<dbReference type="RefSeq" id="WP_085913529.1">
    <property type="nucleotide sequence ID" value="NZ_AP018920.1"/>
</dbReference>
<comment type="similarity">
    <text evidence="1">Belongs to the short-chain dehydrogenases/reductases (SDR) family.</text>
</comment>
<proteinExistence type="inferred from homology"/>
<dbReference type="OrthoDB" id="517007at2"/>
<dbReference type="InterPro" id="IPR020904">
    <property type="entry name" value="Sc_DH/Rdtase_CS"/>
</dbReference>
<evidence type="ECO:0000313" key="4">
    <source>
        <dbReference type="Proteomes" id="UP000194360"/>
    </source>
</evidence>
<dbReference type="EMBL" id="MIGB01000016">
    <property type="protein sequence ID" value="OSY39716.1"/>
    <property type="molecule type" value="Genomic_DNA"/>
</dbReference>
<evidence type="ECO:0000256" key="2">
    <source>
        <dbReference type="ARBA" id="ARBA00023002"/>
    </source>
</evidence>
<gene>
    <name evidence="3" type="primary">fabG_17</name>
    <name evidence="3" type="ORF">BG845_03314</name>
</gene>
<dbReference type="STRING" id="2074.BG845_03314"/>
<dbReference type="InterPro" id="IPR002347">
    <property type="entry name" value="SDR_fam"/>
</dbReference>
<dbReference type="PANTHER" id="PTHR42760">
    <property type="entry name" value="SHORT-CHAIN DEHYDROGENASES/REDUCTASES FAMILY MEMBER"/>
    <property type="match status" value="1"/>
</dbReference>
<evidence type="ECO:0000313" key="3">
    <source>
        <dbReference type="EMBL" id="OSY39716.1"/>
    </source>
</evidence>
<dbReference type="AlphaFoldDB" id="A0A1Y2MWZ4"/>
<dbReference type="CDD" id="cd05233">
    <property type="entry name" value="SDR_c"/>
    <property type="match status" value="1"/>
</dbReference>
<dbReference type="PRINTS" id="PR00081">
    <property type="entry name" value="GDHRDH"/>
</dbReference>
<protein>
    <submittedName>
        <fullName evidence="3">3-oxoacyl-[acyl-carrier-protein] reductase FabG</fullName>
        <ecNumber evidence="3">1.1.1.100</ecNumber>
    </submittedName>
</protein>
<accession>A0A1Y2MWZ4</accession>
<dbReference type="SUPFAM" id="SSF51735">
    <property type="entry name" value="NAD(P)-binding Rossmann-fold domains"/>
    <property type="match status" value="1"/>
</dbReference>
<comment type="caution">
    <text evidence="3">The sequence shown here is derived from an EMBL/GenBank/DDBJ whole genome shotgun (WGS) entry which is preliminary data.</text>
</comment>
<dbReference type="InterPro" id="IPR036291">
    <property type="entry name" value="NAD(P)-bd_dom_sf"/>
</dbReference>
<dbReference type="Gene3D" id="3.40.50.720">
    <property type="entry name" value="NAD(P)-binding Rossmann-like Domain"/>
    <property type="match status" value="1"/>
</dbReference>
<keyword evidence="4" id="KW-1185">Reference proteome</keyword>
<dbReference type="Proteomes" id="UP000194360">
    <property type="component" value="Unassembled WGS sequence"/>
</dbReference>
<dbReference type="FunFam" id="3.40.50.720:FF:000084">
    <property type="entry name" value="Short-chain dehydrogenase reductase"/>
    <property type="match status" value="1"/>
</dbReference>
<dbReference type="Pfam" id="PF13561">
    <property type="entry name" value="adh_short_C2"/>
    <property type="match status" value="1"/>
</dbReference>
<organism evidence="3 4">
    <name type="scientific">Pseudonocardia autotrophica</name>
    <name type="common">Amycolata autotrophica</name>
    <name type="synonym">Nocardia autotrophica</name>
    <dbReference type="NCBI Taxonomy" id="2074"/>
    <lineage>
        <taxon>Bacteria</taxon>
        <taxon>Bacillati</taxon>
        <taxon>Actinomycetota</taxon>
        <taxon>Actinomycetes</taxon>
        <taxon>Pseudonocardiales</taxon>
        <taxon>Pseudonocardiaceae</taxon>
        <taxon>Pseudonocardia</taxon>
    </lineage>
</organism>
<keyword evidence="2 3" id="KW-0560">Oxidoreductase</keyword>
<dbReference type="PANTHER" id="PTHR42760:SF40">
    <property type="entry name" value="3-OXOACYL-[ACYL-CARRIER-PROTEIN] REDUCTASE, CHLOROPLASTIC"/>
    <property type="match status" value="1"/>
</dbReference>
<dbReference type="PRINTS" id="PR00080">
    <property type="entry name" value="SDRFAMILY"/>
</dbReference>
<name>A0A1Y2MWZ4_PSEAH</name>
<reference evidence="3 4" key="1">
    <citation type="submission" date="2016-09" db="EMBL/GenBank/DDBJ databases">
        <title>Pseudonocardia autotrophica DSM535, a candidate organism with high potential of specific P450 cytochromes.</title>
        <authorList>
            <person name="Grumaz C."/>
            <person name="Vainshtein Y."/>
            <person name="Kirstahler P."/>
            <person name="Sohn K."/>
        </authorList>
    </citation>
    <scope>NUCLEOTIDE SEQUENCE [LARGE SCALE GENOMIC DNA]</scope>
    <source>
        <strain evidence="3 4">DSM 535</strain>
    </source>
</reference>